<keyword evidence="2" id="KW-1185">Reference proteome</keyword>
<evidence type="ECO:0000313" key="2">
    <source>
        <dbReference type="Proteomes" id="UP000640052"/>
    </source>
</evidence>
<accession>A0A919QH18</accession>
<reference evidence="1" key="1">
    <citation type="submission" date="2021-01" db="EMBL/GenBank/DDBJ databases">
        <title>Whole genome shotgun sequence of Acrocarpospora phusangensis NBRC 108782.</title>
        <authorList>
            <person name="Komaki H."/>
            <person name="Tamura T."/>
        </authorList>
    </citation>
    <scope>NUCLEOTIDE SEQUENCE</scope>
    <source>
        <strain evidence="1">NBRC 108782</strain>
    </source>
</reference>
<dbReference type="AlphaFoldDB" id="A0A919QH18"/>
<evidence type="ECO:0000313" key="1">
    <source>
        <dbReference type="EMBL" id="GIH26335.1"/>
    </source>
</evidence>
<organism evidence="1 2">
    <name type="scientific">Acrocarpospora phusangensis</name>
    <dbReference type="NCBI Taxonomy" id="1070424"/>
    <lineage>
        <taxon>Bacteria</taxon>
        <taxon>Bacillati</taxon>
        <taxon>Actinomycetota</taxon>
        <taxon>Actinomycetes</taxon>
        <taxon>Streptosporangiales</taxon>
        <taxon>Streptosporangiaceae</taxon>
        <taxon>Acrocarpospora</taxon>
    </lineage>
</organism>
<dbReference type="Pfam" id="PF20062">
    <property type="entry name" value="DUF6461"/>
    <property type="match status" value="1"/>
</dbReference>
<sequence length="212" mass="23506">MTTGQLSSADLHDYYRQLRRSQRWLGVAVCWTVVVPDNGRTLTLEEVAARLSGDAPHQLHEPAPVSAIGPFASDESPVIIDWSGSATTLFELDFLGSVPAVLRRLSQDARVYSAWWNVNAHNRLSFAAGGKVILAVDGLFPGHPDDHPGISRWPELAAMTDFFMEDDDRGDDYDWKAAWLAVIDQTTGARLTSGWFDEPHPYATVRMPDATR</sequence>
<protein>
    <submittedName>
        <fullName evidence="1">Uncharacterized protein</fullName>
    </submittedName>
</protein>
<gene>
    <name evidence="1" type="ORF">Aph01nite_46450</name>
</gene>
<dbReference type="Proteomes" id="UP000640052">
    <property type="component" value="Unassembled WGS sequence"/>
</dbReference>
<comment type="caution">
    <text evidence="1">The sequence shown here is derived from an EMBL/GenBank/DDBJ whole genome shotgun (WGS) entry which is preliminary data.</text>
</comment>
<dbReference type="EMBL" id="BOOA01000038">
    <property type="protein sequence ID" value="GIH26335.1"/>
    <property type="molecule type" value="Genomic_DNA"/>
</dbReference>
<proteinExistence type="predicted"/>
<name>A0A919QH18_9ACTN</name>
<dbReference type="InterPro" id="IPR045592">
    <property type="entry name" value="DUF6461"/>
</dbReference>
<dbReference type="RefSeq" id="WP_204043014.1">
    <property type="nucleotide sequence ID" value="NZ_BOOA01000038.1"/>
</dbReference>